<reference evidence="2" key="1">
    <citation type="submission" date="2016-03" db="EMBL/GenBank/DDBJ databases">
        <authorList>
            <person name="Ray J."/>
            <person name="Price M."/>
            <person name="Deutschbauer A."/>
        </authorList>
    </citation>
    <scope>NUCLEOTIDE SEQUENCE [LARGE SCALE GENOMIC DNA]</scope>
    <source>
        <strain evidence="2">FW300-N1B4</strain>
    </source>
</reference>
<gene>
    <name evidence="1" type="ORF">A1D17_04980</name>
</gene>
<name>A0A166ME86_PSEFL</name>
<reference evidence="1 2" key="2">
    <citation type="journal article" date="2018" name="Nature">
        <title>Mutant phenotypes for thousands of bacterial genes of unknown function.</title>
        <authorList>
            <person name="Price M.N."/>
            <person name="Wetmore K.M."/>
            <person name="Waters R.J."/>
            <person name="Callaghan M."/>
            <person name="Ray J."/>
            <person name="Liu H."/>
            <person name="Kuehl J.V."/>
            <person name="Melnyk R.A."/>
            <person name="Lamson J.S."/>
            <person name="Suh Y."/>
            <person name="Carlson H.K."/>
            <person name="Esquivel Z."/>
            <person name="Sadeeshkumar H."/>
            <person name="Chakraborty R."/>
            <person name="Zane G.M."/>
            <person name="Rubin B.E."/>
            <person name="Wall J.D."/>
            <person name="Visel A."/>
            <person name="Bristow J."/>
            <person name="Blow M.J."/>
            <person name="Arkin A.P."/>
            <person name="Deutschbauer A.M."/>
        </authorList>
    </citation>
    <scope>NUCLEOTIDE SEQUENCE [LARGE SCALE GENOMIC DNA]</scope>
    <source>
        <strain evidence="1 2">FW300-N1B4</strain>
    </source>
</reference>
<organism evidence="1 2">
    <name type="scientific">Pseudomonas fluorescens</name>
    <dbReference type="NCBI Taxonomy" id="294"/>
    <lineage>
        <taxon>Bacteria</taxon>
        <taxon>Pseudomonadati</taxon>
        <taxon>Pseudomonadota</taxon>
        <taxon>Gammaproteobacteria</taxon>
        <taxon>Pseudomonadales</taxon>
        <taxon>Pseudomonadaceae</taxon>
        <taxon>Pseudomonas</taxon>
    </lineage>
</organism>
<evidence type="ECO:0000313" key="1">
    <source>
        <dbReference type="EMBL" id="KZN15551.1"/>
    </source>
</evidence>
<dbReference type="EMBL" id="LUKJ01000003">
    <property type="protein sequence ID" value="KZN15551.1"/>
    <property type="molecule type" value="Genomic_DNA"/>
</dbReference>
<protein>
    <submittedName>
        <fullName evidence="1">Uncharacterized protein</fullName>
    </submittedName>
</protein>
<sequence>MKAVDVKLNYLNKTHRSYLYRQLVWWVLLGGQTRDWSHGFIFSSRLTAFKTSILLLIRCQQLD</sequence>
<comment type="caution">
    <text evidence="1">The sequence shown here is derived from an EMBL/GenBank/DDBJ whole genome shotgun (WGS) entry which is preliminary data.</text>
</comment>
<dbReference type="AlphaFoldDB" id="A0A166ME86"/>
<accession>A0A166ME86</accession>
<dbReference type="Proteomes" id="UP000076489">
    <property type="component" value="Unassembled WGS sequence"/>
</dbReference>
<proteinExistence type="predicted"/>
<evidence type="ECO:0000313" key="2">
    <source>
        <dbReference type="Proteomes" id="UP000076489"/>
    </source>
</evidence>